<reference evidence="1" key="1">
    <citation type="submission" date="2018-11" db="EMBL/GenBank/DDBJ databases">
        <authorList>
            <person name="Alioto T."/>
            <person name="Alioto T."/>
        </authorList>
    </citation>
    <scope>NUCLEOTIDE SEQUENCE</scope>
</reference>
<sequence length="111" mass="12600">MFEAKIESRCEEDIREQAKEVLAALCGVVNKDELLELMNSMGMTKQFDTKEAEYSVGTYVDPLLKKDNSLILVEALLADSVRLRDSVSIVRCLPSMLCLYHPTKIKPQYLD</sequence>
<dbReference type="Proteomes" id="UP000596742">
    <property type="component" value="Unassembled WGS sequence"/>
</dbReference>
<dbReference type="EMBL" id="UYJE01006734">
    <property type="protein sequence ID" value="VDI48411.1"/>
    <property type="molecule type" value="Genomic_DNA"/>
</dbReference>
<comment type="caution">
    <text evidence="1">The sequence shown here is derived from an EMBL/GenBank/DDBJ whole genome shotgun (WGS) entry which is preliminary data.</text>
</comment>
<protein>
    <submittedName>
        <fullName evidence="1">Uncharacterized protein</fullName>
    </submittedName>
</protein>
<gene>
    <name evidence="1" type="ORF">MGAL_10B029965</name>
</gene>
<dbReference type="AlphaFoldDB" id="A0A8B6FFQ8"/>
<organism evidence="1 2">
    <name type="scientific">Mytilus galloprovincialis</name>
    <name type="common">Mediterranean mussel</name>
    <dbReference type="NCBI Taxonomy" id="29158"/>
    <lineage>
        <taxon>Eukaryota</taxon>
        <taxon>Metazoa</taxon>
        <taxon>Spiralia</taxon>
        <taxon>Lophotrochozoa</taxon>
        <taxon>Mollusca</taxon>
        <taxon>Bivalvia</taxon>
        <taxon>Autobranchia</taxon>
        <taxon>Pteriomorphia</taxon>
        <taxon>Mytilida</taxon>
        <taxon>Mytiloidea</taxon>
        <taxon>Mytilidae</taxon>
        <taxon>Mytilinae</taxon>
        <taxon>Mytilus</taxon>
    </lineage>
</organism>
<evidence type="ECO:0000313" key="2">
    <source>
        <dbReference type="Proteomes" id="UP000596742"/>
    </source>
</evidence>
<keyword evidence="2" id="KW-1185">Reference proteome</keyword>
<accession>A0A8B6FFQ8</accession>
<name>A0A8B6FFQ8_MYTGA</name>
<proteinExistence type="predicted"/>
<evidence type="ECO:0000313" key="1">
    <source>
        <dbReference type="EMBL" id="VDI48411.1"/>
    </source>
</evidence>